<dbReference type="RefSeq" id="WP_163714805.1">
    <property type="nucleotide sequence ID" value="NZ_BLKZ01000001.1"/>
</dbReference>
<feature type="transmembrane region" description="Helical" evidence="1">
    <location>
        <begin position="51"/>
        <end position="72"/>
    </location>
</feature>
<dbReference type="Proteomes" id="UP000465360">
    <property type="component" value="Unassembled WGS sequence"/>
</dbReference>
<evidence type="ECO:0000313" key="2">
    <source>
        <dbReference type="EMBL" id="GFG91538.1"/>
    </source>
</evidence>
<accession>A0A7I9YSA0</accession>
<dbReference type="EMBL" id="BLKZ01000001">
    <property type="protein sequence ID" value="GFG91538.1"/>
    <property type="molecule type" value="Genomic_DNA"/>
</dbReference>
<feature type="transmembrane region" description="Helical" evidence="1">
    <location>
        <begin position="109"/>
        <end position="130"/>
    </location>
</feature>
<feature type="transmembrane region" description="Helical" evidence="1">
    <location>
        <begin position="176"/>
        <end position="197"/>
    </location>
</feature>
<keyword evidence="3" id="KW-1185">Reference proteome</keyword>
<evidence type="ECO:0000313" key="3">
    <source>
        <dbReference type="Proteomes" id="UP000465360"/>
    </source>
</evidence>
<name>A0A7I9YSA0_MYCBU</name>
<sequence>MRVAAGAAVWIAAALGYLIAEAVAAAAIGPQYNYLIDYISSLGVPARSPRAAAMNAAFCWQGTLFLLGTLLVGPAASHRTRYQAAFVLFATANAVGNILVAVVHSGSGAWVHGLGALLAIAGGNAAIVAGSTSLSKSIGAPWYRVVSWLLAGAGYAGLTLFVLGANNVGLWERISVYSILLWQTLTAILLLCAVRAVRKEASRGPCR</sequence>
<feature type="transmembrane region" description="Helical" evidence="1">
    <location>
        <begin position="84"/>
        <end position="103"/>
    </location>
</feature>
<dbReference type="AlphaFoldDB" id="A0A7I9YSA0"/>
<dbReference type="Pfam" id="PF06197">
    <property type="entry name" value="DUF998"/>
    <property type="match status" value="1"/>
</dbReference>
<gene>
    <name evidence="2" type="ORF">MBOU_35800</name>
</gene>
<protein>
    <recommendedName>
        <fullName evidence="4">DUF998 domain-containing protein</fullName>
    </recommendedName>
</protein>
<reference evidence="2 3" key="1">
    <citation type="journal article" date="2019" name="Emerg. Microbes Infect.">
        <title>Comprehensive subspecies identification of 175 nontuberculous mycobacteria species based on 7547 genomic profiles.</title>
        <authorList>
            <person name="Matsumoto Y."/>
            <person name="Kinjo T."/>
            <person name="Motooka D."/>
            <person name="Nabeya D."/>
            <person name="Jung N."/>
            <person name="Uechi K."/>
            <person name="Horii T."/>
            <person name="Iida T."/>
            <person name="Fujita J."/>
            <person name="Nakamura S."/>
        </authorList>
    </citation>
    <scope>NUCLEOTIDE SEQUENCE [LARGE SCALE GENOMIC DNA]</scope>
    <source>
        <strain evidence="2 3">JCM 30725</strain>
    </source>
</reference>
<keyword evidence="1" id="KW-0472">Membrane</keyword>
<comment type="caution">
    <text evidence="2">The sequence shown here is derived from an EMBL/GenBank/DDBJ whole genome shotgun (WGS) entry which is preliminary data.</text>
</comment>
<organism evidence="2 3">
    <name type="scientific">Mycobacterium bourgelatii</name>
    <dbReference type="NCBI Taxonomy" id="1273442"/>
    <lineage>
        <taxon>Bacteria</taxon>
        <taxon>Bacillati</taxon>
        <taxon>Actinomycetota</taxon>
        <taxon>Actinomycetes</taxon>
        <taxon>Mycobacteriales</taxon>
        <taxon>Mycobacteriaceae</taxon>
        <taxon>Mycobacterium</taxon>
    </lineage>
</organism>
<evidence type="ECO:0008006" key="4">
    <source>
        <dbReference type="Google" id="ProtNLM"/>
    </source>
</evidence>
<evidence type="ECO:0000256" key="1">
    <source>
        <dbReference type="SAM" id="Phobius"/>
    </source>
</evidence>
<proteinExistence type="predicted"/>
<dbReference type="InterPro" id="IPR009339">
    <property type="entry name" value="DUF998"/>
</dbReference>
<keyword evidence="1" id="KW-1133">Transmembrane helix</keyword>
<feature type="transmembrane region" description="Helical" evidence="1">
    <location>
        <begin position="142"/>
        <end position="164"/>
    </location>
</feature>
<keyword evidence="1" id="KW-0812">Transmembrane</keyword>